<dbReference type="EMBL" id="WBMP01000003">
    <property type="protein sequence ID" value="KAE8546618.1"/>
    <property type="molecule type" value="Genomic_DNA"/>
</dbReference>
<dbReference type="GO" id="GO:0016787">
    <property type="term" value="F:hydrolase activity"/>
    <property type="evidence" value="ECO:0007669"/>
    <property type="project" value="UniProtKB-KW"/>
</dbReference>
<dbReference type="Gene3D" id="3.40.50.1820">
    <property type="entry name" value="alpha/beta hydrolase"/>
    <property type="match status" value="1"/>
</dbReference>
<reference evidence="2 3" key="1">
    <citation type="submission" date="2019-10" db="EMBL/GenBank/DDBJ databases">
        <title>Draft genome sequence of Marinobacter hydrocarbonoclasticus NCT7M from the microbiome of the marine copepod.</title>
        <authorList>
            <person name="Nuttall R."/>
            <person name="Sharma G."/>
            <person name="Moisander P."/>
        </authorList>
    </citation>
    <scope>NUCLEOTIDE SEQUENCE [LARGE SCALE GENOMIC DNA]</scope>
    <source>
        <strain evidence="2 3">NCT7M</strain>
    </source>
</reference>
<protein>
    <submittedName>
        <fullName evidence="2">Hydrolase, alpha/beta fold family</fullName>
    </submittedName>
</protein>
<dbReference type="InterPro" id="IPR000073">
    <property type="entry name" value="AB_hydrolase_1"/>
</dbReference>
<keyword evidence="2" id="KW-0378">Hydrolase</keyword>
<name>A0A833JST9_MARNT</name>
<feature type="domain" description="AB hydrolase-1" evidence="1">
    <location>
        <begin position="56"/>
        <end position="273"/>
    </location>
</feature>
<evidence type="ECO:0000313" key="2">
    <source>
        <dbReference type="EMBL" id="KAE8546618.1"/>
    </source>
</evidence>
<dbReference type="InterPro" id="IPR017208">
    <property type="entry name" value="UCP037442_abhydr"/>
</dbReference>
<organism evidence="2 3">
    <name type="scientific">Marinobacter nauticus</name>
    <name type="common">Marinobacter hydrocarbonoclasticus</name>
    <name type="synonym">Marinobacter aquaeolei</name>
    <dbReference type="NCBI Taxonomy" id="2743"/>
    <lineage>
        <taxon>Bacteria</taxon>
        <taxon>Pseudomonadati</taxon>
        <taxon>Pseudomonadota</taxon>
        <taxon>Gammaproteobacteria</taxon>
        <taxon>Pseudomonadales</taxon>
        <taxon>Marinobacteraceae</taxon>
        <taxon>Marinobacter</taxon>
    </lineage>
</organism>
<dbReference type="AlphaFoldDB" id="A0A833JST9"/>
<evidence type="ECO:0000259" key="1">
    <source>
        <dbReference type="Pfam" id="PF12697"/>
    </source>
</evidence>
<gene>
    <name evidence="2" type="ORF">F6453_0859</name>
</gene>
<accession>A0A833JST9</accession>
<dbReference type="Pfam" id="PF12697">
    <property type="entry name" value="Abhydrolase_6"/>
    <property type="match status" value="1"/>
</dbReference>
<dbReference type="RefSeq" id="WP_227548819.1">
    <property type="nucleotide sequence ID" value="NZ_WBMP01000003.1"/>
</dbReference>
<evidence type="ECO:0000313" key="3">
    <source>
        <dbReference type="Proteomes" id="UP000469950"/>
    </source>
</evidence>
<dbReference type="Proteomes" id="UP000469950">
    <property type="component" value="Unassembled WGS sequence"/>
</dbReference>
<comment type="caution">
    <text evidence="2">The sequence shown here is derived from an EMBL/GenBank/DDBJ whole genome shotgun (WGS) entry which is preliminary data.</text>
</comment>
<sequence length="310" mass="34125">MITHWITSEAIAMRIPRILPDNPEMMEKTIITCDDDYRLTGHFFRPATDVPRGAVLIAPATGFRHQVYFSFAAWLSEQGFAVLAFSNRGIGDSRNGIPLAEISSDLVDWGTLDLPAALEKLVALAPGLPVSLVGHSAGAQLIGLMPNFAQIDSYVLIAASSGHFDNLKLKTKLAAKLLFHGWQPLSVAVKGYWPTKIIGFGEDLPAGVARQWRQWCRSPGYVENSFGEEIRQHHYADIKAPVLSLTATDDHIAVPANVEDFLRLLPNAQIKKHFLEPGSFGLKEIGHSDLLRSRCKACWPHILEGLESNG</sequence>
<proteinExistence type="predicted"/>
<dbReference type="SUPFAM" id="SSF53474">
    <property type="entry name" value="alpha/beta-Hydrolases"/>
    <property type="match status" value="1"/>
</dbReference>
<dbReference type="InterPro" id="IPR029058">
    <property type="entry name" value="AB_hydrolase_fold"/>
</dbReference>
<dbReference type="PIRSF" id="PIRSF037442">
    <property type="entry name" value="UCP037442_abhydr"/>
    <property type="match status" value="1"/>
</dbReference>